<dbReference type="PROSITE" id="PS51670">
    <property type="entry name" value="SHKT"/>
    <property type="match status" value="1"/>
</dbReference>
<keyword evidence="1" id="KW-0800">Toxin</keyword>
<dbReference type="Proteomes" id="UP000515163">
    <property type="component" value="Unplaced"/>
</dbReference>
<gene>
    <name evidence="6" type="primary">LOC116287301</name>
</gene>
<evidence type="ECO:0000259" key="4">
    <source>
        <dbReference type="PROSITE" id="PS51670"/>
    </source>
</evidence>
<evidence type="ECO:0000313" key="6">
    <source>
        <dbReference type="RefSeq" id="XP_031549828.1"/>
    </source>
</evidence>
<evidence type="ECO:0000256" key="1">
    <source>
        <dbReference type="ARBA" id="ARBA00022656"/>
    </source>
</evidence>
<dbReference type="GeneID" id="116287301"/>
<comment type="caution">
    <text evidence="2">Lacks conserved residue(s) required for the propagation of feature annotation.</text>
</comment>
<reference evidence="6" key="1">
    <citation type="submission" date="2025-08" db="UniProtKB">
        <authorList>
            <consortium name="RefSeq"/>
        </authorList>
    </citation>
    <scope>IDENTIFICATION</scope>
    <source>
        <tissue evidence="6">Tentacle</tissue>
    </source>
</reference>
<dbReference type="InParanoid" id="A0A6P8H2K3"/>
<feature type="chain" id="PRO_5028341713" evidence="3">
    <location>
        <begin position="16"/>
        <end position="220"/>
    </location>
</feature>
<dbReference type="GO" id="GO:0090729">
    <property type="term" value="F:toxin activity"/>
    <property type="evidence" value="ECO:0007669"/>
    <property type="project" value="UniProtKB-KW"/>
</dbReference>
<sequence>MKLLILALCFCLAVAENSKLIDELEKLLSSDSASDSQAPDIGILEKVDELDALMQDTKESEPMASEKKPAAKYGYCLDGSTFADGPDMRGCARKLCYDERPGECIRDFKNKNEKEKKIACYKDYSHYRERCPFTCGFCKQRSPGLECRRKYGAGAKYGCCWDGLPAFKPDKSDCMVCRDINPHTCRQFYNDMKGEACGTNSYRIRQFLFSRCPRLCGRCQ</sequence>
<name>A0A6P8H2K3_ACTTE</name>
<proteinExistence type="predicted"/>
<dbReference type="OrthoDB" id="5953342at2759"/>
<feature type="signal peptide" evidence="3">
    <location>
        <begin position="1"/>
        <end position="15"/>
    </location>
</feature>
<evidence type="ECO:0000256" key="2">
    <source>
        <dbReference type="PROSITE-ProRule" id="PRU01005"/>
    </source>
</evidence>
<dbReference type="InterPro" id="IPR003582">
    <property type="entry name" value="ShKT_dom"/>
</dbReference>
<protein>
    <submittedName>
        <fullName evidence="6">Uncharacterized protein LOC116287301</fullName>
    </submittedName>
</protein>
<keyword evidence="3" id="KW-0732">Signal</keyword>
<organism evidence="5 6">
    <name type="scientific">Actinia tenebrosa</name>
    <name type="common">Australian red waratah sea anemone</name>
    <dbReference type="NCBI Taxonomy" id="6105"/>
    <lineage>
        <taxon>Eukaryota</taxon>
        <taxon>Metazoa</taxon>
        <taxon>Cnidaria</taxon>
        <taxon>Anthozoa</taxon>
        <taxon>Hexacorallia</taxon>
        <taxon>Actiniaria</taxon>
        <taxon>Actiniidae</taxon>
        <taxon>Actinia</taxon>
    </lineage>
</organism>
<keyword evidence="5" id="KW-1185">Reference proteome</keyword>
<dbReference type="AlphaFoldDB" id="A0A6P8H2K3"/>
<feature type="domain" description="ShKT" evidence="4">
    <location>
        <begin position="96"/>
        <end position="138"/>
    </location>
</feature>
<evidence type="ECO:0000313" key="5">
    <source>
        <dbReference type="Proteomes" id="UP000515163"/>
    </source>
</evidence>
<dbReference type="RefSeq" id="XP_031549828.1">
    <property type="nucleotide sequence ID" value="XM_031693968.1"/>
</dbReference>
<accession>A0A6P8H2K3</accession>
<dbReference type="KEGG" id="aten:116287301"/>
<evidence type="ECO:0000256" key="3">
    <source>
        <dbReference type="SAM" id="SignalP"/>
    </source>
</evidence>